<dbReference type="Proteomes" id="UP000323000">
    <property type="component" value="Chromosome 1"/>
</dbReference>
<proteinExistence type="predicted"/>
<dbReference type="AlphaFoldDB" id="A0A5C7IX71"/>
<keyword evidence="2" id="KW-1185">Reference proteome</keyword>
<sequence>MKSRFWFPLTRNRNRRQGANVSVKVTCVAMEYVDEDPGKQTDMERVSRKISKLYLESKKLGRYHENSNWQLIPLSLLFRT</sequence>
<accession>A0A5C7IX71</accession>
<reference evidence="2" key="1">
    <citation type="journal article" date="2019" name="Gigascience">
        <title>De novo genome assembly of the endangered Acer yangbiense, a plant species with extremely small populations endemic to Yunnan Province, China.</title>
        <authorList>
            <person name="Yang J."/>
            <person name="Wariss H.M."/>
            <person name="Tao L."/>
            <person name="Zhang R."/>
            <person name="Yun Q."/>
            <person name="Hollingsworth P."/>
            <person name="Dao Z."/>
            <person name="Luo G."/>
            <person name="Guo H."/>
            <person name="Ma Y."/>
            <person name="Sun W."/>
        </authorList>
    </citation>
    <scope>NUCLEOTIDE SEQUENCE [LARGE SCALE GENOMIC DNA]</scope>
    <source>
        <strain evidence="2">cv. Malutang</strain>
    </source>
</reference>
<evidence type="ECO:0000313" key="1">
    <source>
        <dbReference type="EMBL" id="TXG73825.1"/>
    </source>
</evidence>
<dbReference type="EMBL" id="VAHF01000001">
    <property type="protein sequence ID" value="TXG73825.1"/>
    <property type="molecule type" value="Genomic_DNA"/>
</dbReference>
<evidence type="ECO:0000313" key="2">
    <source>
        <dbReference type="Proteomes" id="UP000323000"/>
    </source>
</evidence>
<name>A0A5C7IX71_9ROSI</name>
<protein>
    <submittedName>
        <fullName evidence="1">Uncharacterized protein</fullName>
    </submittedName>
</protein>
<gene>
    <name evidence="1" type="ORF">EZV62_002404</name>
</gene>
<comment type="caution">
    <text evidence="1">The sequence shown here is derived from an EMBL/GenBank/DDBJ whole genome shotgun (WGS) entry which is preliminary data.</text>
</comment>
<organism evidence="1 2">
    <name type="scientific">Acer yangbiense</name>
    <dbReference type="NCBI Taxonomy" id="1000413"/>
    <lineage>
        <taxon>Eukaryota</taxon>
        <taxon>Viridiplantae</taxon>
        <taxon>Streptophyta</taxon>
        <taxon>Embryophyta</taxon>
        <taxon>Tracheophyta</taxon>
        <taxon>Spermatophyta</taxon>
        <taxon>Magnoliopsida</taxon>
        <taxon>eudicotyledons</taxon>
        <taxon>Gunneridae</taxon>
        <taxon>Pentapetalae</taxon>
        <taxon>rosids</taxon>
        <taxon>malvids</taxon>
        <taxon>Sapindales</taxon>
        <taxon>Sapindaceae</taxon>
        <taxon>Hippocastanoideae</taxon>
        <taxon>Acereae</taxon>
        <taxon>Acer</taxon>
    </lineage>
</organism>